<dbReference type="CDD" id="cd23462">
    <property type="entry name" value="beta-trefoil_Ricin_Pgant9-like"/>
    <property type="match status" value="1"/>
</dbReference>
<evidence type="ECO:0000313" key="15">
    <source>
        <dbReference type="Proteomes" id="UP000037069"/>
    </source>
</evidence>
<keyword evidence="11 14" id="KW-0808">Transferase</keyword>
<evidence type="ECO:0000256" key="4">
    <source>
        <dbReference type="ARBA" id="ARBA00022734"/>
    </source>
</evidence>
<evidence type="ECO:0000256" key="8">
    <source>
        <dbReference type="ARBA" id="ARBA00023136"/>
    </source>
</evidence>
<dbReference type="PANTHER" id="PTHR11675:SF134">
    <property type="entry name" value="N-ACETYLGALACTOSAMINYLTRANSFERASE 4-RELATED"/>
    <property type="match status" value="1"/>
</dbReference>
<sequence length="691" mass="80542">MRRPNIKWLFKTGCLLIIVGTLFILLTGYLSASPYTNHLPNQRPNAVPYEQDQQQQQRQGRKLEDPLLDEPPLKKQQHKEHVRKSPPIVPPVDQPEINRNDKENLIEEEEVNNAIDEEDPSQQQENVNDNQSQRQQQQIMPPNQTKKDWHDYTAMERDAKRIGFGEQGKRATNNDETTKDLERKMSLENGFNAYLSDMISVNRSVPDIRNKGCRTKQYLSVLPTVSIVIPYFNEHFSVLMRSVHSLVNRSPPELLKEIILVDDFSDREYLFRQLDQYIEENFPKLVQIIRLSKRTGLIGARMAGARKATAEVLIFLDSHIEANYNWLPPLLEPIALNKRTAVCPFIDVIDHSNFEYRAQDEGARGAFDWEFYYKRLPLLPEDLVDRTKPFKSPVMAGGLFAISREFFFELGGYDEGLDIWGGEQYELSFKIWMCGGDMYDAPCSRVAHIYRGPRNSPPSPRKGDYVHRNYKRVAEVWMDEYKNYLYEHGQGIYEQIDAGDLTEQKAIRTKLQCKSFKWFMENVAFDLVKVYPPIEPPDYAYGALKNLGTPTLCVDTLGKPRHSEIGLYPCHEDPKRPGRNQNWALSWHRDLRLRRKLDCMDVQQTYKNAPVWLWDCHGQGGNQFWSYDRENKWLVHGRNKGQNKRCLEASPRDRKLYVNICDEDNPHMQWAFGVVNNTALDSFWEGIPKTH</sequence>
<dbReference type="UniPathway" id="UPA00378"/>
<dbReference type="Pfam" id="PF00652">
    <property type="entry name" value="Ricin_B_lectin"/>
    <property type="match status" value="1"/>
</dbReference>
<dbReference type="STRING" id="7375.A0A0L0C4J4"/>
<keyword evidence="10" id="KW-0325">Glycoprotein</keyword>
<dbReference type="InterPro" id="IPR001173">
    <property type="entry name" value="Glyco_trans_2-like"/>
</dbReference>
<dbReference type="InterPro" id="IPR045885">
    <property type="entry name" value="GalNAc-T"/>
</dbReference>
<evidence type="ECO:0000313" key="14">
    <source>
        <dbReference type="EMBL" id="KNC27161.1"/>
    </source>
</evidence>
<dbReference type="InterPro" id="IPR035992">
    <property type="entry name" value="Ricin_B-like_lectins"/>
</dbReference>
<dbReference type="GO" id="GO:0004653">
    <property type="term" value="F:polypeptide N-acetylgalactosaminyltransferase activity"/>
    <property type="evidence" value="ECO:0007669"/>
    <property type="project" value="TreeGrafter"/>
</dbReference>
<keyword evidence="9 11" id="KW-1015">Disulfide bond</keyword>
<keyword evidence="7 11" id="KW-0333">Golgi apparatus</keyword>
<comment type="subcellular location">
    <subcellularLocation>
        <location evidence="1 11">Golgi apparatus membrane</location>
        <topology evidence="1 11">Single-pass type II membrane protein</topology>
    </subcellularLocation>
</comment>
<evidence type="ECO:0000259" key="13">
    <source>
        <dbReference type="SMART" id="SM00458"/>
    </source>
</evidence>
<dbReference type="Gene3D" id="3.90.550.10">
    <property type="entry name" value="Spore Coat Polysaccharide Biosynthesis Protein SpsA, Chain A"/>
    <property type="match status" value="1"/>
</dbReference>
<dbReference type="EC" id="2.4.1.-" evidence="11"/>
<keyword evidence="15" id="KW-1185">Reference proteome</keyword>
<evidence type="ECO:0000256" key="12">
    <source>
        <dbReference type="SAM" id="MobiDB-lite"/>
    </source>
</evidence>
<comment type="pathway">
    <text evidence="11">Protein modification; protein glycosylation.</text>
</comment>
<evidence type="ECO:0000256" key="10">
    <source>
        <dbReference type="ARBA" id="ARBA00023180"/>
    </source>
</evidence>
<keyword evidence="4 11" id="KW-0430">Lectin</keyword>
<dbReference type="Pfam" id="PF00535">
    <property type="entry name" value="Glycos_transf_2"/>
    <property type="match status" value="1"/>
</dbReference>
<comment type="caution">
    <text evidence="14">The sequence shown here is derived from an EMBL/GenBank/DDBJ whole genome shotgun (WGS) entry which is preliminary data.</text>
</comment>
<keyword evidence="3" id="KW-0812">Transmembrane</keyword>
<dbReference type="OrthoDB" id="6159198at2759"/>
<dbReference type="CDD" id="cd02510">
    <property type="entry name" value="pp-GalNAc-T"/>
    <property type="match status" value="1"/>
</dbReference>
<feature type="region of interest" description="Disordered" evidence="12">
    <location>
        <begin position="117"/>
        <end position="149"/>
    </location>
</feature>
<dbReference type="SUPFAM" id="SSF53448">
    <property type="entry name" value="Nucleotide-diphospho-sugar transferases"/>
    <property type="match status" value="1"/>
</dbReference>
<name>A0A0L0C4J4_LUCCU</name>
<dbReference type="EMBL" id="JRES01000932">
    <property type="protein sequence ID" value="KNC27161.1"/>
    <property type="molecule type" value="Genomic_DNA"/>
</dbReference>
<dbReference type="GO" id="GO:0006493">
    <property type="term" value="P:protein O-linked glycosylation"/>
    <property type="evidence" value="ECO:0007669"/>
    <property type="project" value="TreeGrafter"/>
</dbReference>
<feature type="region of interest" description="Disordered" evidence="12">
    <location>
        <begin position="41"/>
        <end position="99"/>
    </location>
</feature>
<reference evidence="14 15" key="1">
    <citation type="journal article" date="2015" name="Nat. Commun.">
        <title>Lucilia cuprina genome unlocks parasitic fly biology to underpin future interventions.</title>
        <authorList>
            <person name="Anstead C.A."/>
            <person name="Korhonen P.K."/>
            <person name="Young N.D."/>
            <person name="Hall R.S."/>
            <person name="Jex A.R."/>
            <person name="Murali S.C."/>
            <person name="Hughes D.S."/>
            <person name="Lee S.F."/>
            <person name="Perry T."/>
            <person name="Stroehlein A.J."/>
            <person name="Ansell B.R."/>
            <person name="Breugelmans B."/>
            <person name="Hofmann A."/>
            <person name="Qu J."/>
            <person name="Dugan S."/>
            <person name="Lee S.L."/>
            <person name="Chao H."/>
            <person name="Dinh H."/>
            <person name="Han Y."/>
            <person name="Doddapaneni H.V."/>
            <person name="Worley K.C."/>
            <person name="Muzny D.M."/>
            <person name="Ioannidis P."/>
            <person name="Waterhouse R.M."/>
            <person name="Zdobnov E.M."/>
            <person name="James P.J."/>
            <person name="Bagnall N.H."/>
            <person name="Kotze A.C."/>
            <person name="Gibbs R.A."/>
            <person name="Richards S."/>
            <person name="Batterham P."/>
            <person name="Gasser R.B."/>
        </authorList>
    </citation>
    <scope>NUCLEOTIDE SEQUENCE [LARGE SCALE GENOMIC DNA]</scope>
    <source>
        <strain evidence="14 15">LS</strain>
        <tissue evidence="14">Full body</tissue>
    </source>
</reference>
<dbReference type="FunFam" id="3.90.550.10:FF:000029">
    <property type="entry name" value="Polypeptide N-acetylgalactosaminyltransferase"/>
    <property type="match status" value="1"/>
</dbReference>
<dbReference type="InterPro" id="IPR000772">
    <property type="entry name" value="Ricin_B_lectin"/>
</dbReference>
<organism evidence="14 15">
    <name type="scientific">Lucilia cuprina</name>
    <name type="common">Green bottle fly</name>
    <name type="synonym">Australian sheep blowfly</name>
    <dbReference type="NCBI Taxonomy" id="7375"/>
    <lineage>
        <taxon>Eukaryota</taxon>
        <taxon>Metazoa</taxon>
        <taxon>Ecdysozoa</taxon>
        <taxon>Arthropoda</taxon>
        <taxon>Hexapoda</taxon>
        <taxon>Insecta</taxon>
        <taxon>Pterygota</taxon>
        <taxon>Neoptera</taxon>
        <taxon>Endopterygota</taxon>
        <taxon>Diptera</taxon>
        <taxon>Brachycera</taxon>
        <taxon>Muscomorpha</taxon>
        <taxon>Oestroidea</taxon>
        <taxon>Calliphoridae</taxon>
        <taxon>Luciliinae</taxon>
        <taxon>Lucilia</taxon>
    </lineage>
</organism>
<evidence type="ECO:0000256" key="5">
    <source>
        <dbReference type="ARBA" id="ARBA00022968"/>
    </source>
</evidence>
<evidence type="ECO:0000256" key="11">
    <source>
        <dbReference type="RuleBase" id="RU361242"/>
    </source>
</evidence>
<dbReference type="AlphaFoldDB" id="A0A0L0C4J4"/>
<dbReference type="InterPro" id="IPR029044">
    <property type="entry name" value="Nucleotide-diphossugar_trans"/>
</dbReference>
<keyword evidence="6" id="KW-1133">Transmembrane helix</keyword>
<keyword evidence="5" id="KW-0735">Signal-anchor</keyword>
<dbReference type="Gene3D" id="2.80.10.50">
    <property type="match status" value="1"/>
</dbReference>
<dbReference type="PROSITE" id="PS50231">
    <property type="entry name" value="RICIN_B_LECTIN"/>
    <property type="match status" value="1"/>
</dbReference>
<comment type="cofactor">
    <cofactor evidence="11">
        <name>Mn(2+)</name>
        <dbReference type="ChEBI" id="CHEBI:29035"/>
    </cofactor>
</comment>
<evidence type="ECO:0000256" key="7">
    <source>
        <dbReference type="ARBA" id="ARBA00023034"/>
    </source>
</evidence>
<keyword evidence="11" id="KW-0328">Glycosyltransferase</keyword>
<comment type="similarity">
    <text evidence="2 11">Belongs to the glycosyltransferase 2 family. GalNAc-T subfamily.</text>
</comment>
<feature type="domain" description="Ricin B lectin" evidence="13">
    <location>
        <begin position="541"/>
        <end position="673"/>
    </location>
</feature>
<proteinExistence type="inferred from homology"/>
<feature type="compositionally biased region" description="Basic residues" evidence="12">
    <location>
        <begin position="75"/>
        <end position="84"/>
    </location>
</feature>
<dbReference type="Proteomes" id="UP000037069">
    <property type="component" value="Unassembled WGS sequence"/>
</dbReference>
<keyword evidence="11" id="KW-0464">Manganese</keyword>
<dbReference type="OMA" id="KTQFWEL"/>
<evidence type="ECO:0000256" key="3">
    <source>
        <dbReference type="ARBA" id="ARBA00022692"/>
    </source>
</evidence>
<protein>
    <recommendedName>
        <fullName evidence="11">Polypeptide N-acetylgalactosaminyltransferase</fullName>
        <ecNumber evidence="11">2.4.1.-</ecNumber>
    </recommendedName>
    <alternativeName>
        <fullName evidence="11">Protein-UDP acetylgalactosaminyltransferase</fullName>
    </alternativeName>
</protein>
<evidence type="ECO:0000256" key="6">
    <source>
        <dbReference type="ARBA" id="ARBA00022989"/>
    </source>
</evidence>
<feature type="compositionally biased region" description="Polar residues" evidence="12">
    <location>
        <begin position="121"/>
        <end position="130"/>
    </location>
</feature>
<dbReference type="PANTHER" id="PTHR11675">
    <property type="entry name" value="N-ACETYLGALACTOSAMINYLTRANSFERASE"/>
    <property type="match status" value="1"/>
</dbReference>
<dbReference type="GO" id="GO:0000139">
    <property type="term" value="C:Golgi membrane"/>
    <property type="evidence" value="ECO:0007669"/>
    <property type="project" value="UniProtKB-SubCell"/>
</dbReference>
<gene>
    <name evidence="14" type="ORF">FF38_13848</name>
</gene>
<dbReference type="GO" id="GO:0030246">
    <property type="term" value="F:carbohydrate binding"/>
    <property type="evidence" value="ECO:0007669"/>
    <property type="project" value="UniProtKB-KW"/>
</dbReference>
<evidence type="ECO:0000256" key="2">
    <source>
        <dbReference type="ARBA" id="ARBA00005680"/>
    </source>
</evidence>
<evidence type="ECO:0000256" key="9">
    <source>
        <dbReference type="ARBA" id="ARBA00023157"/>
    </source>
</evidence>
<dbReference type="SUPFAM" id="SSF50370">
    <property type="entry name" value="Ricin B-like lectins"/>
    <property type="match status" value="1"/>
</dbReference>
<keyword evidence="8" id="KW-0472">Membrane</keyword>
<evidence type="ECO:0000256" key="1">
    <source>
        <dbReference type="ARBA" id="ARBA00004323"/>
    </source>
</evidence>
<dbReference type="SMART" id="SM00458">
    <property type="entry name" value="RICIN"/>
    <property type="match status" value="1"/>
</dbReference>
<accession>A0A0L0C4J4</accession>